<dbReference type="OrthoDB" id="7349818at2"/>
<dbReference type="STRING" id="580332.Slit_0200"/>
<evidence type="ECO:0008006" key="3">
    <source>
        <dbReference type="Google" id="ProtNLM"/>
    </source>
</evidence>
<sequence>MNQATVQTRFPLPQLNKGETYAGAIINPDGTGNHTILLPGDNDDADWQTQMDWAKSIGGTLPDRVQQAMLYKHLPEHFQKDWYWSCEKRSAGSAWYQTFLSGGQDWSNTSSKCRAVAVRSVAI</sequence>
<dbReference type="KEGG" id="slt:Slit_0200"/>
<dbReference type="Proteomes" id="UP000001625">
    <property type="component" value="Chromosome"/>
</dbReference>
<name>D5CUA7_SIDLE</name>
<dbReference type="RefSeq" id="WP_013028341.1">
    <property type="nucleotide sequence ID" value="NC_013959.1"/>
</dbReference>
<dbReference type="EMBL" id="CP001965">
    <property type="protein sequence ID" value="ADE10442.1"/>
    <property type="molecule type" value="Genomic_DNA"/>
</dbReference>
<accession>D5CUA7</accession>
<gene>
    <name evidence="1" type="ordered locus">Slit_0200</name>
</gene>
<dbReference type="AlphaFoldDB" id="D5CUA7"/>
<organism evidence="1 2">
    <name type="scientific">Sideroxydans lithotrophicus (strain ES-1)</name>
    <dbReference type="NCBI Taxonomy" id="580332"/>
    <lineage>
        <taxon>Bacteria</taxon>
        <taxon>Pseudomonadati</taxon>
        <taxon>Pseudomonadota</taxon>
        <taxon>Betaproteobacteria</taxon>
        <taxon>Nitrosomonadales</taxon>
        <taxon>Gallionellaceae</taxon>
        <taxon>Sideroxydans</taxon>
    </lineage>
</organism>
<reference evidence="1 2" key="1">
    <citation type="submission" date="2010-03" db="EMBL/GenBank/DDBJ databases">
        <title>Complete sequence of Sideroxydans lithotrophicus ES-1.</title>
        <authorList>
            <consortium name="US DOE Joint Genome Institute"/>
            <person name="Lucas S."/>
            <person name="Copeland A."/>
            <person name="Lapidus A."/>
            <person name="Cheng J.-F."/>
            <person name="Bruce D."/>
            <person name="Goodwin L."/>
            <person name="Pitluck S."/>
            <person name="Munk A.C."/>
            <person name="Detter J.C."/>
            <person name="Han C."/>
            <person name="Tapia R."/>
            <person name="Larimer F."/>
            <person name="Land M."/>
            <person name="Hauser L."/>
            <person name="Kyrpides N."/>
            <person name="Ivanova N."/>
            <person name="Emerson D."/>
            <person name="Woyke T."/>
        </authorList>
    </citation>
    <scope>NUCLEOTIDE SEQUENCE [LARGE SCALE GENOMIC DNA]</scope>
    <source>
        <strain evidence="1 2">ES-1</strain>
    </source>
</reference>
<proteinExistence type="predicted"/>
<keyword evidence="2" id="KW-1185">Reference proteome</keyword>
<evidence type="ECO:0000313" key="2">
    <source>
        <dbReference type="Proteomes" id="UP000001625"/>
    </source>
</evidence>
<evidence type="ECO:0000313" key="1">
    <source>
        <dbReference type="EMBL" id="ADE10442.1"/>
    </source>
</evidence>
<protein>
    <recommendedName>
        <fullName evidence="3">DUF1566 domain-containing protein</fullName>
    </recommendedName>
</protein>
<dbReference type="HOGENOM" id="CLU_139007_0_0_4"/>